<dbReference type="InterPro" id="IPR003609">
    <property type="entry name" value="Pan_app"/>
</dbReference>
<feature type="chain" id="PRO_5045858548" description="Apple domain-containing protein" evidence="1">
    <location>
        <begin position="27"/>
        <end position="327"/>
    </location>
</feature>
<keyword evidence="4" id="KW-1185">Reference proteome</keyword>
<feature type="domain" description="Apple" evidence="2">
    <location>
        <begin position="240"/>
        <end position="326"/>
    </location>
</feature>
<accession>A0ABY7ER28</accession>
<feature type="signal peptide" evidence="1">
    <location>
        <begin position="1"/>
        <end position="26"/>
    </location>
</feature>
<dbReference type="EMBL" id="CP111019">
    <property type="protein sequence ID" value="WAR12440.1"/>
    <property type="molecule type" value="Genomic_DNA"/>
</dbReference>
<proteinExistence type="predicted"/>
<organism evidence="3 4">
    <name type="scientific">Mya arenaria</name>
    <name type="common">Soft-shell clam</name>
    <dbReference type="NCBI Taxonomy" id="6604"/>
    <lineage>
        <taxon>Eukaryota</taxon>
        <taxon>Metazoa</taxon>
        <taxon>Spiralia</taxon>
        <taxon>Lophotrochozoa</taxon>
        <taxon>Mollusca</taxon>
        <taxon>Bivalvia</taxon>
        <taxon>Autobranchia</taxon>
        <taxon>Heteroconchia</taxon>
        <taxon>Euheterodonta</taxon>
        <taxon>Imparidentia</taxon>
        <taxon>Neoheterodontei</taxon>
        <taxon>Myida</taxon>
        <taxon>Myoidea</taxon>
        <taxon>Myidae</taxon>
        <taxon>Mya</taxon>
    </lineage>
</organism>
<feature type="domain" description="Apple" evidence="2">
    <location>
        <begin position="109"/>
        <end position="195"/>
    </location>
</feature>
<evidence type="ECO:0000259" key="2">
    <source>
        <dbReference type="PROSITE" id="PS50948"/>
    </source>
</evidence>
<dbReference type="SMART" id="SM00473">
    <property type="entry name" value="PAN_AP"/>
    <property type="match status" value="2"/>
</dbReference>
<evidence type="ECO:0000313" key="3">
    <source>
        <dbReference type="EMBL" id="WAR12440.1"/>
    </source>
</evidence>
<dbReference type="PROSITE" id="PS50948">
    <property type="entry name" value="PAN"/>
    <property type="match status" value="2"/>
</dbReference>
<dbReference type="Proteomes" id="UP001164746">
    <property type="component" value="Chromosome 8"/>
</dbReference>
<sequence>METEGALMGPLCGILTIIFVQTCVHGLQNTVTARTRLNLDNKVTQERLLWERPKRGASLCVGEGYIMDSCTVDAECTVINSICWQKTGECMCDPGYSFSPNTRECLSACPNGYGPLFMPYHDHYIHSTNMETINAVTLEECYGFCVNRTNYTCKTLEYMAGTTCFLANITRLDDTFLWTEDTKQDFDVSYYQREGYIMDSCTVDAECTVINSICWQKTGECMCDPGYSFSPNTRECLSACPNGYGPLFMPYHDHYIHSTNMETINAVTLEECYGFCVNRTNYTCKTLEYMAGTTCFLANITRLDDTFLWTEDTKQDFDVSYYQRDCA</sequence>
<evidence type="ECO:0000313" key="4">
    <source>
        <dbReference type="Proteomes" id="UP001164746"/>
    </source>
</evidence>
<dbReference type="SUPFAM" id="SSF57414">
    <property type="entry name" value="Hairpin loop containing domain-like"/>
    <property type="match status" value="2"/>
</dbReference>
<protein>
    <recommendedName>
        <fullName evidence="2">Apple domain-containing protein</fullName>
    </recommendedName>
</protein>
<name>A0ABY7ER28_MYAAR</name>
<dbReference type="Gene3D" id="3.50.4.10">
    <property type="entry name" value="Hepatocyte Growth Factor"/>
    <property type="match status" value="2"/>
</dbReference>
<gene>
    <name evidence="3" type="ORF">MAR_026620</name>
</gene>
<evidence type="ECO:0000256" key="1">
    <source>
        <dbReference type="SAM" id="SignalP"/>
    </source>
</evidence>
<keyword evidence="1" id="KW-0732">Signal</keyword>
<reference evidence="3" key="1">
    <citation type="submission" date="2022-11" db="EMBL/GenBank/DDBJ databases">
        <title>Centuries of genome instability and evolution in soft-shell clam transmissible cancer (bioRxiv).</title>
        <authorList>
            <person name="Hart S.F.M."/>
            <person name="Yonemitsu M.A."/>
            <person name="Giersch R.M."/>
            <person name="Beal B.F."/>
            <person name="Arriagada G."/>
            <person name="Davis B.W."/>
            <person name="Ostrander E.A."/>
            <person name="Goff S.P."/>
            <person name="Metzger M.J."/>
        </authorList>
    </citation>
    <scope>NUCLEOTIDE SEQUENCE</scope>
    <source>
        <strain evidence="3">MELC-2E11</strain>
        <tissue evidence="3">Siphon/mantle</tissue>
    </source>
</reference>